<dbReference type="GO" id="GO:1990904">
    <property type="term" value="C:ribonucleoprotein complex"/>
    <property type="evidence" value="ECO:0007669"/>
    <property type="project" value="UniProtKB-KW"/>
</dbReference>
<dbReference type="InterPro" id="IPR000504">
    <property type="entry name" value="RRM_dom"/>
</dbReference>
<dbReference type="PANTHER" id="PTHR48033:SF10">
    <property type="entry name" value="RNA-BINDING PROTEIN SQUID"/>
    <property type="match status" value="1"/>
</dbReference>
<feature type="coiled-coil region" evidence="4">
    <location>
        <begin position="394"/>
        <end position="453"/>
    </location>
</feature>
<evidence type="ECO:0000256" key="3">
    <source>
        <dbReference type="PROSITE-ProRule" id="PRU00176"/>
    </source>
</evidence>
<keyword evidence="8" id="KW-1185">Reference proteome</keyword>
<feature type="coiled-coil region" evidence="4">
    <location>
        <begin position="595"/>
        <end position="622"/>
    </location>
</feature>
<comment type="caution">
    <text evidence="7">The sequence shown here is derived from an EMBL/GenBank/DDBJ whole genome shotgun (WGS) entry which is preliminary data.</text>
</comment>
<feature type="domain" description="RRM" evidence="6">
    <location>
        <begin position="22"/>
        <end position="99"/>
    </location>
</feature>
<dbReference type="PANTHER" id="PTHR48033">
    <property type="entry name" value="RNA-BINDING (RRM/RBD/RNP MOTIFS) FAMILY PROTEIN"/>
    <property type="match status" value="1"/>
</dbReference>
<dbReference type="CDD" id="cd00590">
    <property type="entry name" value="RRM_SF"/>
    <property type="match status" value="1"/>
</dbReference>
<keyword evidence="7" id="KW-0687">Ribonucleoprotein</keyword>
<feature type="compositionally biased region" description="Basic and acidic residues" evidence="5">
    <location>
        <begin position="696"/>
        <end position="707"/>
    </location>
</feature>
<comment type="subcellular location">
    <subcellularLocation>
        <location evidence="1">Nucleus</location>
    </subcellularLocation>
</comment>
<keyword evidence="3" id="KW-0694">RNA-binding</keyword>
<evidence type="ECO:0000256" key="2">
    <source>
        <dbReference type="ARBA" id="ARBA00023242"/>
    </source>
</evidence>
<keyword evidence="4" id="KW-0175">Coiled coil</keyword>
<reference evidence="7 8" key="1">
    <citation type="submission" date="2024-02" db="EMBL/GenBank/DDBJ databases">
        <authorList>
            <person name="Chen Y."/>
            <person name="Shah S."/>
            <person name="Dougan E. K."/>
            <person name="Thang M."/>
            <person name="Chan C."/>
        </authorList>
    </citation>
    <scope>NUCLEOTIDE SEQUENCE [LARGE SCALE GENOMIC DNA]</scope>
</reference>
<dbReference type="PROSITE" id="PS50102">
    <property type="entry name" value="RRM"/>
    <property type="match status" value="1"/>
</dbReference>
<evidence type="ECO:0000313" key="8">
    <source>
        <dbReference type="Proteomes" id="UP001642464"/>
    </source>
</evidence>
<accession>A0ABP0QQS5</accession>
<dbReference type="InterPro" id="IPR035979">
    <property type="entry name" value="RBD_domain_sf"/>
</dbReference>
<evidence type="ECO:0000256" key="5">
    <source>
        <dbReference type="SAM" id="MobiDB-lite"/>
    </source>
</evidence>
<dbReference type="SUPFAM" id="SSF54928">
    <property type="entry name" value="RNA-binding domain, RBD"/>
    <property type="match status" value="1"/>
</dbReference>
<feature type="compositionally biased region" description="Low complexity" evidence="5">
    <location>
        <begin position="676"/>
        <end position="694"/>
    </location>
</feature>
<gene>
    <name evidence="7" type="ORF">SCF082_LOCUS42722</name>
</gene>
<organism evidence="7 8">
    <name type="scientific">Durusdinium trenchii</name>
    <dbReference type="NCBI Taxonomy" id="1381693"/>
    <lineage>
        <taxon>Eukaryota</taxon>
        <taxon>Sar</taxon>
        <taxon>Alveolata</taxon>
        <taxon>Dinophyceae</taxon>
        <taxon>Suessiales</taxon>
        <taxon>Symbiodiniaceae</taxon>
        <taxon>Durusdinium</taxon>
    </lineage>
</organism>
<protein>
    <submittedName>
        <fullName evidence="7">RNA-binding protein squid (Heterogeneous nuclear ribonucleoprotein 40) (HNRNP 40)</fullName>
    </submittedName>
</protein>
<feature type="region of interest" description="Disordered" evidence="5">
    <location>
        <begin position="663"/>
        <end position="721"/>
    </location>
</feature>
<evidence type="ECO:0000313" key="7">
    <source>
        <dbReference type="EMBL" id="CAK9090586.1"/>
    </source>
</evidence>
<name>A0ABP0QQS5_9DINO</name>
<dbReference type="Gene3D" id="3.30.70.330">
    <property type="match status" value="1"/>
</dbReference>
<dbReference type="InterPro" id="IPR012677">
    <property type="entry name" value="Nucleotide-bd_a/b_plait_sf"/>
</dbReference>
<dbReference type="SMART" id="SM00360">
    <property type="entry name" value="RRM"/>
    <property type="match status" value="1"/>
</dbReference>
<feature type="compositionally biased region" description="Basic and acidic residues" evidence="5">
    <location>
        <begin position="663"/>
        <end position="675"/>
    </location>
</feature>
<keyword evidence="2" id="KW-0539">Nucleus</keyword>
<evidence type="ECO:0000256" key="4">
    <source>
        <dbReference type="SAM" id="Coils"/>
    </source>
</evidence>
<dbReference type="EMBL" id="CAXAMM010040017">
    <property type="protein sequence ID" value="CAK9090586.1"/>
    <property type="molecule type" value="Genomic_DNA"/>
</dbReference>
<dbReference type="Proteomes" id="UP001642464">
    <property type="component" value="Unassembled WGS sequence"/>
</dbReference>
<dbReference type="Pfam" id="PF00076">
    <property type="entry name" value="RRM_1"/>
    <property type="match status" value="1"/>
</dbReference>
<sequence length="755" mass="85078">MGMGSKTKTEKGSKKKAKDNANVVFVGGLRKTTEEDRVAAHFAKFGQVEQVDIKRLPDGTSRGFAFIKFAETDAVDKVIEAHAKHMIDNKWVEVKKHDGVAASAGMTESLNKKKAQRADVTHQASEHATLMQENLELIRSRESSAWQSQCLQNELGKRKVLQEERVNVLHLELEWCDELVETLVGMQRRVYETEGLQGETNHDILEWQSELKVAEGLQQSTAEEATAHRWAALLWRHHQQAWRVRKEEATAAVARKAEEEQEVVDHMKAALQQMESCHAGGNQGTTSELMRASHWLRRAPDIADKVLKAEDRLKKERNAVIVTKDAIWAFSHDVAQKIKLVQQQQHLHLEEAELVDQVERLREGDTVVSDLGRSLMLAEREAAKNAEEVLATGRRQLQEQLHFSKEKLAAKEVQVDQLLVASTLKEEEIAKKRAKLQEETQREMRNAEQASAAAGGLVSRREEIVHECDELREMKAQMLETQRSIDARKTALLKETTAEKDRGRAWDTKLRQSAFEVRDLRKTLEEEEGLYHESVSALERQKLSKSELSGLKQLKDAMTFASYSLRGSGNQLLARRSLHSSSSTSSREEILVEELHAAENLHMEARKQVVEMRAELKRLHADATQQSSAGKLAEGAIQDAAAESPLRRQQRLREDRKAAVRLQGEYRRRSEERNARAQAVQALAGSASSLALSDSEGERDGTHEQTERTVAAPPADWPRPTVNSIAEFLRLKGEEAMIATRRGEIHAAEAAASRR</sequence>
<evidence type="ECO:0000259" key="6">
    <source>
        <dbReference type="PROSITE" id="PS50102"/>
    </source>
</evidence>
<evidence type="ECO:0000256" key="1">
    <source>
        <dbReference type="ARBA" id="ARBA00004123"/>
    </source>
</evidence>
<proteinExistence type="predicted"/>